<dbReference type="Proteomes" id="UP000249555">
    <property type="component" value="Unassembled WGS sequence"/>
</dbReference>
<evidence type="ECO:0000313" key="2">
    <source>
        <dbReference type="EMBL" id="PZO76891.1"/>
    </source>
</evidence>
<dbReference type="Gene3D" id="3.40.960.10">
    <property type="entry name" value="VSR Endonuclease"/>
    <property type="match status" value="1"/>
</dbReference>
<feature type="domain" description="DUF559" evidence="1">
    <location>
        <begin position="8"/>
        <end position="108"/>
    </location>
</feature>
<sequence length="127" mass="14703">MPRVPPEMTRRARDLRNHPTDAEIAIWHKVAYFRPRFTRQLVVERFIVDLACREMRLAVEFDGSQHIGSVRDLARTVRLEALGWTVIRFWNSNVARNPNGVAETILANVVRLQRPTHPQPLPSREGS</sequence>
<dbReference type="CDD" id="cd01038">
    <property type="entry name" value="Endonuclease_DUF559"/>
    <property type="match status" value="1"/>
</dbReference>
<dbReference type="InterPro" id="IPR011335">
    <property type="entry name" value="Restrct_endonuc-II-like"/>
</dbReference>
<organism evidence="2 3">
    <name type="scientific">Sphingomonas taxi</name>
    <dbReference type="NCBI Taxonomy" id="1549858"/>
    <lineage>
        <taxon>Bacteria</taxon>
        <taxon>Pseudomonadati</taxon>
        <taxon>Pseudomonadota</taxon>
        <taxon>Alphaproteobacteria</taxon>
        <taxon>Sphingomonadales</taxon>
        <taxon>Sphingomonadaceae</taxon>
        <taxon>Sphingomonas</taxon>
    </lineage>
</organism>
<name>A0A2W5B1Y0_9SPHN</name>
<reference evidence="2 3" key="1">
    <citation type="submission" date="2017-08" db="EMBL/GenBank/DDBJ databases">
        <title>Infants hospitalized years apart are colonized by the same room-sourced microbial strains.</title>
        <authorList>
            <person name="Brooks B."/>
            <person name="Olm M.R."/>
            <person name="Firek B.A."/>
            <person name="Baker R."/>
            <person name="Thomas B.C."/>
            <person name="Morowitz M.J."/>
            <person name="Banfield J.F."/>
        </authorList>
    </citation>
    <scope>NUCLEOTIDE SEQUENCE [LARGE SCALE GENOMIC DNA]</scope>
    <source>
        <strain evidence="2">S2_018_000_R3_119</strain>
    </source>
</reference>
<dbReference type="Pfam" id="PF04480">
    <property type="entry name" value="DUF559"/>
    <property type="match status" value="1"/>
</dbReference>
<evidence type="ECO:0000259" key="1">
    <source>
        <dbReference type="Pfam" id="PF04480"/>
    </source>
</evidence>
<evidence type="ECO:0000313" key="3">
    <source>
        <dbReference type="Proteomes" id="UP000249555"/>
    </source>
</evidence>
<proteinExistence type="predicted"/>
<comment type="caution">
    <text evidence="2">The sequence shown here is derived from an EMBL/GenBank/DDBJ whole genome shotgun (WGS) entry which is preliminary data.</text>
</comment>
<dbReference type="InterPro" id="IPR007569">
    <property type="entry name" value="DUF559"/>
</dbReference>
<protein>
    <recommendedName>
        <fullName evidence="1">DUF559 domain-containing protein</fullName>
    </recommendedName>
</protein>
<dbReference type="PANTHER" id="PTHR38590:SF1">
    <property type="entry name" value="BLL0828 PROTEIN"/>
    <property type="match status" value="1"/>
</dbReference>
<accession>A0A2W5B1Y0</accession>
<dbReference type="InterPro" id="IPR047216">
    <property type="entry name" value="Endonuclease_DUF559_bact"/>
</dbReference>
<dbReference type="SUPFAM" id="SSF52980">
    <property type="entry name" value="Restriction endonuclease-like"/>
    <property type="match status" value="1"/>
</dbReference>
<gene>
    <name evidence="2" type="ORF">DI640_00250</name>
</gene>
<dbReference type="AlphaFoldDB" id="A0A2W5B1Y0"/>
<dbReference type="EMBL" id="QFMX01000001">
    <property type="protein sequence ID" value="PZO76891.1"/>
    <property type="molecule type" value="Genomic_DNA"/>
</dbReference>
<dbReference type="PANTHER" id="PTHR38590">
    <property type="entry name" value="BLL0828 PROTEIN"/>
    <property type="match status" value="1"/>
</dbReference>